<gene>
    <name evidence="10" type="ORF">A1355_11355</name>
</gene>
<dbReference type="InterPro" id="IPR036259">
    <property type="entry name" value="MFS_trans_sf"/>
</dbReference>
<evidence type="ECO:0000313" key="11">
    <source>
        <dbReference type="Proteomes" id="UP000077628"/>
    </source>
</evidence>
<reference evidence="11" key="1">
    <citation type="submission" date="2016-03" db="EMBL/GenBank/DDBJ databases">
        <authorList>
            <person name="Heylen K."/>
            <person name="De Vos P."/>
            <person name="Vekeman B."/>
        </authorList>
    </citation>
    <scope>NUCLEOTIDE SEQUENCE [LARGE SCALE GENOMIC DNA]</scope>
    <source>
        <strain evidence="11">R-45383</strain>
    </source>
</reference>
<feature type="transmembrane region" description="Helical" evidence="9">
    <location>
        <begin position="33"/>
        <end position="57"/>
    </location>
</feature>
<dbReference type="EMBL" id="LUUK01000195">
    <property type="protein sequence ID" value="OAI15092.1"/>
    <property type="molecule type" value="Genomic_DNA"/>
</dbReference>
<proteinExistence type="inferred from homology"/>
<evidence type="ECO:0000256" key="8">
    <source>
        <dbReference type="RuleBase" id="RU003755"/>
    </source>
</evidence>
<feature type="transmembrane region" description="Helical" evidence="9">
    <location>
        <begin position="191"/>
        <end position="211"/>
    </location>
</feature>
<feature type="transmembrane region" description="Helical" evidence="9">
    <location>
        <begin position="125"/>
        <end position="144"/>
    </location>
</feature>
<keyword evidence="4 8" id="KW-0812">Transmembrane</keyword>
<dbReference type="InterPro" id="IPR000109">
    <property type="entry name" value="POT_fam"/>
</dbReference>
<keyword evidence="2 8" id="KW-0813">Transport</keyword>
<feature type="transmembrane region" description="Helical" evidence="9">
    <location>
        <begin position="240"/>
        <end position="258"/>
    </location>
</feature>
<dbReference type="GO" id="GO:0006857">
    <property type="term" value="P:oligopeptide transport"/>
    <property type="evidence" value="ECO:0007669"/>
    <property type="project" value="InterPro"/>
</dbReference>
<keyword evidence="5" id="KW-0571">Peptide transport</keyword>
<feature type="transmembrane region" description="Helical" evidence="9">
    <location>
        <begin position="385"/>
        <end position="407"/>
    </location>
</feature>
<comment type="caution">
    <text evidence="10">The sequence shown here is derived from an EMBL/GenBank/DDBJ whole genome shotgun (WGS) entry which is preliminary data.</text>
</comment>
<keyword evidence="7 9" id="KW-0472">Membrane</keyword>
<dbReference type="SUPFAM" id="SSF103473">
    <property type="entry name" value="MFS general substrate transporter"/>
    <property type="match status" value="1"/>
</dbReference>
<comment type="subcellular location">
    <subcellularLocation>
        <location evidence="1">Cell membrane</location>
        <topology evidence="1">Multi-pass membrane protein</topology>
    </subcellularLocation>
    <subcellularLocation>
        <location evidence="8">Membrane</location>
        <topology evidence="8">Multi-pass membrane protein</topology>
    </subcellularLocation>
</comment>
<evidence type="ECO:0000256" key="6">
    <source>
        <dbReference type="ARBA" id="ARBA00022989"/>
    </source>
</evidence>
<evidence type="ECO:0000256" key="4">
    <source>
        <dbReference type="ARBA" id="ARBA00022692"/>
    </source>
</evidence>
<accession>A0A177NB40</accession>
<dbReference type="InterPro" id="IPR018456">
    <property type="entry name" value="PTR2_symporter_CS"/>
</dbReference>
<dbReference type="InterPro" id="IPR050171">
    <property type="entry name" value="MFS_Transporters"/>
</dbReference>
<keyword evidence="5" id="KW-0653">Protein transport</keyword>
<feature type="transmembrane region" description="Helical" evidence="9">
    <location>
        <begin position="286"/>
        <end position="307"/>
    </location>
</feature>
<feature type="transmembrane region" description="Helical" evidence="9">
    <location>
        <begin position="165"/>
        <end position="185"/>
    </location>
</feature>
<evidence type="ECO:0000256" key="5">
    <source>
        <dbReference type="ARBA" id="ARBA00022856"/>
    </source>
</evidence>
<dbReference type="OrthoDB" id="9772725at2"/>
<feature type="transmembrane region" description="Helical" evidence="9">
    <location>
        <begin position="413"/>
        <end position="433"/>
    </location>
</feature>
<dbReference type="InterPro" id="IPR005279">
    <property type="entry name" value="Dipep/tripep_permease"/>
</dbReference>
<feature type="transmembrane region" description="Helical" evidence="9">
    <location>
        <begin position="349"/>
        <end position="373"/>
    </location>
</feature>
<evidence type="ECO:0000256" key="2">
    <source>
        <dbReference type="ARBA" id="ARBA00022448"/>
    </source>
</evidence>
<keyword evidence="11" id="KW-1185">Reference proteome</keyword>
<dbReference type="AlphaFoldDB" id="A0A177NB40"/>
<evidence type="ECO:0000256" key="7">
    <source>
        <dbReference type="ARBA" id="ARBA00023136"/>
    </source>
</evidence>
<dbReference type="Pfam" id="PF00854">
    <property type="entry name" value="PTR2"/>
    <property type="match status" value="2"/>
</dbReference>
<evidence type="ECO:0000313" key="10">
    <source>
        <dbReference type="EMBL" id="OAI15092.1"/>
    </source>
</evidence>
<evidence type="ECO:0000256" key="3">
    <source>
        <dbReference type="ARBA" id="ARBA00022475"/>
    </source>
</evidence>
<comment type="similarity">
    <text evidence="8">Belongs to the major facilitator superfamily. Proton-dependent oligopeptide transporter (POT/PTR) (TC 2.A.17) family.</text>
</comment>
<dbReference type="GO" id="GO:0005886">
    <property type="term" value="C:plasma membrane"/>
    <property type="evidence" value="ECO:0007669"/>
    <property type="project" value="UniProtKB-SubCell"/>
</dbReference>
<organism evidence="10 11">
    <name type="scientific">Methylomonas koyamae</name>
    <dbReference type="NCBI Taxonomy" id="702114"/>
    <lineage>
        <taxon>Bacteria</taxon>
        <taxon>Pseudomonadati</taxon>
        <taxon>Pseudomonadota</taxon>
        <taxon>Gammaproteobacteria</taxon>
        <taxon>Methylococcales</taxon>
        <taxon>Methylococcaceae</taxon>
        <taxon>Methylomonas</taxon>
    </lineage>
</organism>
<dbReference type="STRING" id="702114.A1355_11355"/>
<feature type="transmembrane region" description="Helical" evidence="9">
    <location>
        <begin position="77"/>
        <end position="96"/>
    </location>
</feature>
<keyword evidence="3" id="KW-1003">Cell membrane</keyword>
<dbReference type="Gene3D" id="1.20.1250.20">
    <property type="entry name" value="MFS general substrate transporter like domains"/>
    <property type="match status" value="2"/>
</dbReference>
<protein>
    <submittedName>
        <fullName evidence="10">Peptide ABC transporter</fullName>
    </submittedName>
</protein>
<name>A0A177NB40_9GAMM</name>
<dbReference type="PROSITE" id="PS01023">
    <property type="entry name" value="PTR2_2"/>
    <property type="match status" value="1"/>
</dbReference>
<dbReference type="Proteomes" id="UP000077628">
    <property type="component" value="Unassembled WGS sequence"/>
</dbReference>
<dbReference type="NCBIfam" id="TIGR00924">
    <property type="entry name" value="yjdL_sub1_fam"/>
    <property type="match status" value="1"/>
</dbReference>
<evidence type="ECO:0000256" key="1">
    <source>
        <dbReference type="ARBA" id="ARBA00004651"/>
    </source>
</evidence>
<dbReference type="GO" id="GO:1904680">
    <property type="term" value="F:peptide transmembrane transporter activity"/>
    <property type="evidence" value="ECO:0007669"/>
    <property type="project" value="InterPro"/>
</dbReference>
<dbReference type="RefSeq" id="WP_064030763.1">
    <property type="nucleotide sequence ID" value="NZ_LUUK01000195.1"/>
</dbReference>
<dbReference type="PROSITE" id="PS01022">
    <property type="entry name" value="PTR2_1"/>
    <property type="match status" value="1"/>
</dbReference>
<sequence length="446" mass="48424">MPKQLFGHPPGLYVLFLTEMWERFSYYGMRTLLVLYMIQYLIPAVNDGADIFGFASLRAGLEWLYGGLDIQPLASQIYGLYTGLVYLTPLLGGYLADRWLGPRNTVALGAVLMTAGHFLMAREAWFLPALALLIAGNGCFKPNISTQVGSLYPAGDPRRDGAFTIFYLGINIGGFFAPLVCGTLGQRYGWHYGFAAAGVGMTIGLSIYLAGQRFLGGDAARHGTRTPIPETPISGEEWRAILSLAVLATINVVFWAVYEQQGNTLQLFAEQRADWRVLGWDMPSTWFQSLNPAFIFLLTPLMGGMLGKPSKPRSSVVKMAWGCAWLAASFLVLIVAVSLHGPDQKISGLWLALCTLIYTVGELYLSPVGLSLVSKVAPAKAVGSVMGLWFLSVFFGNYLAGYIGSFYSTMSHAGFFLLLAGLACGAGLAIFGLRTFLESRLAGKDC</sequence>
<dbReference type="PANTHER" id="PTHR23517">
    <property type="entry name" value="RESISTANCE PROTEIN MDTM, PUTATIVE-RELATED-RELATED"/>
    <property type="match status" value="1"/>
</dbReference>
<evidence type="ECO:0000256" key="9">
    <source>
        <dbReference type="SAM" id="Phobius"/>
    </source>
</evidence>
<keyword evidence="6 9" id="KW-1133">Transmembrane helix</keyword>
<feature type="transmembrane region" description="Helical" evidence="9">
    <location>
        <begin position="319"/>
        <end position="337"/>
    </location>
</feature>
<dbReference type="CDD" id="cd17346">
    <property type="entry name" value="MFS_DtpA_like"/>
    <property type="match status" value="1"/>
</dbReference>
<dbReference type="PANTHER" id="PTHR23517:SF15">
    <property type="entry name" value="PROTON-DEPENDENT OLIGOPEPTIDE FAMILY TRANSPORT PROTEIN"/>
    <property type="match status" value="1"/>
</dbReference>